<comment type="subcellular location">
    <subcellularLocation>
        <location evidence="4">Cell outer membrane</location>
    </subcellularLocation>
</comment>
<dbReference type="HAMAP" id="MF_01411">
    <property type="entry name" value="LPS_assembly_LptD"/>
    <property type="match status" value="1"/>
</dbReference>
<keyword evidence="3 4" id="KW-0998">Cell outer membrane</keyword>
<dbReference type="Gene3D" id="2.60.450.10">
    <property type="entry name" value="Lipopolysaccharide (LPS) transport protein A like domain"/>
    <property type="match status" value="1"/>
</dbReference>
<sequence precursor="true">MHSFIRGACWGFSLYLFGTTVAAAQASDNSQYLSQCPVRTPLFPIAQLKPIANLSTDAIGVRADQADIDSETSIASFIGNVEVQFNDQYLLTEQATVNQASGNINASGATQYTDGYVQVVSENFRLNSGDNRAYLSGAEYQLIDAGAHGTATILSIAEQQVLLEGSTFTTCPTDDPAWQLSADEISISEDEAWGEAWHAKFELFGVPVLYVPYLNFPINDQRKTGFLFPTIRSSQKNGFEFELPYYVNIAPNQDATITPRYMAERGLQMQAEYRVLTEGGFGQLNLAYLNDDDSLENDDARYLWRIEHAQNWSQNWRSYINALDISDDDYLNDFGSDFAGRADAQLYRHARVDYVDDHLQVMLRAEDFEVLGNFRSPYRTVPQIVTTAQWDGPSLFSYEVFSELTHFRNQANSQDYASRFHLEPQVNLAYETPAYDWLTELSYSYTYYDQAGSQQGLADNPTRGLPQFRMRGRLNLERQFSWSDSDYRQTLQPQIQYLYVPYRDQSEIGIYDSTLMQDDYRGLFRARRFSGLDRIADANQVTVGASTSIYSDSARELMRLSVGQIYYFDDSRVNLFDEASQVSDDRSDIAVDARFQLGQRWFINGAVQYDLEQESTRKSQTAVEYRVNESNLVQLSHRQVTNILNDDIEQLGLQTVYQMNNKWQFASNWYYDLQQKRTNDALLALQYSDCCWAVRVSAYRRINRNLELQQFDPLLGEPEFDNGVSIQFIIKGLGSDNGNLLELIEQSLFGYRHPFYLSN</sequence>
<evidence type="ECO:0000313" key="7">
    <source>
        <dbReference type="EMBL" id="CAB0151643.1"/>
    </source>
</evidence>
<dbReference type="AlphaFoldDB" id="A0A6S6WVI7"/>
<gene>
    <name evidence="4 7" type="primary">lptD</name>
    <name evidence="7" type="ORF">PSI9734_02018</name>
</gene>
<dbReference type="PANTHER" id="PTHR30189:SF1">
    <property type="entry name" value="LPS-ASSEMBLY PROTEIN LPTD"/>
    <property type="match status" value="1"/>
</dbReference>
<proteinExistence type="inferred from homology"/>
<dbReference type="InterPro" id="IPR005653">
    <property type="entry name" value="OstA-like_N"/>
</dbReference>
<protein>
    <recommendedName>
        <fullName evidence="4">LPS-assembly protein LptD</fullName>
    </recommendedName>
</protein>
<comment type="caution">
    <text evidence="4">Lacks conserved residue(s) required for the propagation of feature annotation.</text>
</comment>
<keyword evidence="2 4" id="KW-0472">Membrane</keyword>
<evidence type="ECO:0000259" key="5">
    <source>
        <dbReference type="Pfam" id="PF03968"/>
    </source>
</evidence>
<evidence type="ECO:0000256" key="3">
    <source>
        <dbReference type="ARBA" id="ARBA00023237"/>
    </source>
</evidence>
<evidence type="ECO:0000259" key="6">
    <source>
        <dbReference type="Pfam" id="PF04453"/>
    </source>
</evidence>
<keyword evidence="1 4" id="KW-0732">Signal</keyword>
<dbReference type="RefSeq" id="WP_173921013.1">
    <property type="nucleotide sequence ID" value="NZ_CADCXY010000005.1"/>
</dbReference>
<accession>A0A6S6WVI7</accession>
<dbReference type="InterPro" id="IPR020889">
    <property type="entry name" value="LipoPS_assembly_LptD"/>
</dbReference>
<reference evidence="7 8" key="1">
    <citation type="submission" date="2020-02" db="EMBL/GenBank/DDBJ databases">
        <authorList>
            <person name="Rodrigo-Torres L."/>
            <person name="Arahal R. D."/>
            <person name="Lucena T."/>
        </authorList>
    </citation>
    <scope>NUCLEOTIDE SEQUENCE [LARGE SCALE GENOMIC DNA]</scope>
    <source>
        <strain evidence="7 8">CECT 9734</strain>
    </source>
</reference>
<organism evidence="7 8">
    <name type="scientific">Pseudidiomarina piscicola</name>
    <dbReference type="NCBI Taxonomy" id="2614830"/>
    <lineage>
        <taxon>Bacteria</taxon>
        <taxon>Pseudomonadati</taxon>
        <taxon>Pseudomonadota</taxon>
        <taxon>Gammaproteobacteria</taxon>
        <taxon>Alteromonadales</taxon>
        <taxon>Idiomarinaceae</taxon>
        <taxon>Pseudidiomarina</taxon>
    </lineage>
</organism>
<dbReference type="InterPro" id="IPR050218">
    <property type="entry name" value="LptD"/>
</dbReference>
<evidence type="ECO:0000256" key="1">
    <source>
        <dbReference type="ARBA" id="ARBA00022729"/>
    </source>
</evidence>
<keyword evidence="8" id="KW-1185">Reference proteome</keyword>
<evidence type="ECO:0000256" key="2">
    <source>
        <dbReference type="ARBA" id="ARBA00023136"/>
    </source>
</evidence>
<dbReference type="Proteomes" id="UP000481517">
    <property type="component" value="Unassembled WGS sequence"/>
</dbReference>
<dbReference type="EMBL" id="CADCXY010000005">
    <property type="protein sequence ID" value="CAB0151643.1"/>
    <property type="molecule type" value="Genomic_DNA"/>
</dbReference>
<dbReference type="InterPro" id="IPR007543">
    <property type="entry name" value="LptD_C"/>
</dbReference>
<feature type="signal peptide" evidence="4">
    <location>
        <begin position="1"/>
        <end position="24"/>
    </location>
</feature>
<dbReference type="Pfam" id="PF03968">
    <property type="entry name" value="LptD_N"/>
    <property type="match status" value="1"/>
</dbReference>
<dbReference type="GO" id="GO:0043165">
    <property type="term" value="P:Gram-negative-bacterium-type cell outer membrane assembly"/>
    <property type="evidence" value="ECO:0007669"/>
    <property type="project" value="UniProtKB-UniRule"/>
</dbReference>
<comment type="function">
    <text evidence="4">Together with LptE, is involved in the assembly of lipopolysaccharide (LPS) at the surface of the outer membrane.</text>
</comment>
<dbReference type="GO" id="GO:1990351">
    <property type="term" value="C:transporter complex"/>
    <property type="evidence" value="ECO:0007669"/>
    <property type="project" value="TreeGrafter"/>
</dbReference>
<name>A0A6S6WVI7_9GAMM</name>
<dbReference type="GO" id="GO:0015920">
    <property type="term" value="P:lipopolysaccharide transport"/>
    <property type="evidence" value="ECO:0007669"/>
    <property type="project" value="InterPro"/>
</dbReference>
<dbReference type="GO" id="GO:0009279">
    <property type="term" value="C:cell outer membrane"/>
    <property type="evidence" value="ECO:0007669"/>
    <property type="project" value="UniProtKB-SubCell"/>
</dbReference>
<feature type="domain" description="LptD C-terminal" evidence="6">
    <location>
        <begin position="300"/>
        <end position="663"/>
    </location>
</feature>
<dbReference type="Pfam" id="PF04453">
    <property type="entry name" value="LptD"/>
    <property type="match status" value="1"/>
</dbReference>
<feature type="chain" id="PRO_5029058714" description="LPS-assembly protein LptD" evidence="4">
    <location>
        <begin position="25"/>
        <end position="759"/>
    </location>
</feature>
<comment type="similarity">
    <text evidence="4">Belongs to the LptD family.</text>
</comment>
<evidence type="ECO:0000256" key="4">
    <source>
        <dbReference type="HAMAP-Rule" id="MF_01411"/>
    </source>
</evidence>
<evidence type="ECO:0000313" key="8">
    <source>
        <dbReference type="Proteomes" id="UP000481517"/>
    </source>
</evidence>
<dbReference type="PANTHER" id="PTHR30189">
    <property type="entry name" value="LPS-ASSEMBLY PROTEIN"/>
    <property type="match status" value="1"/>
</dbReference>
<comment type="subunit">
    <text evidence="4">Component of the lipopolysaccharide transport and assembly complex. Interacts with LptE and LptA.</text>
</comment>
<feature type="domain" description="Organic solvent tolerance-like N-terminal" evidence="5">
    <location>
        <begin position="61"/>
        <end position="188"/>
    </location>
</feature>